<evidence type="ECO:0000256" key="5">
    <source>
        <dbReference type="ARBA" id="ARBA00022725"/>
    </source>
</evidence>
<proteinExistence type="predicted"/>
<evidence type="ECO:0000313" key="11">
    <source>
        <dbReference type="EMBL" id="RZC39051.1"/>
    </source>
</evidence>
<keyword evidence="8" id="KW-0675">Receptor</keyword>
<feature type="transmembrane region" description="Helical" evidence="10">
    <location>
        <begin position="282"/>
        <end position="304"/>
    </location>
</feature>
<keyword evidence="4 10" id="KW-0812">Transmembrane</keyword>
<name>A0A482W1K6_ASBVE</name>
<evidence type="ECO:0000256" key="4">
    <source>
        <dbReference type="ARBA" id="ARBA00022692"/>
    </source>
</evidence>
<sequence length="328" mass="37968">MTETTPKDFFLINTFKTERQYLLYGSFYPSRNPKILHIIFGMFMFLYSWTEFFSMAAVLFIEKDNLTKLSETLLFCMTQAAFLCKLTNFLMHNKEMAEIEELLKHPILNDLSVTETKIVESYMIQFKYLSTVYRILCILCVVFYGMFPFIDEDPEHLSPLPGWFPFDIKQYQYEIVLAQTAGIGIGAFNNSSLDILATILITLGSAQFDILKHKLQTDEGRSKPRIRQIKNCVIYHNILLEYIAKVENLFNNGIFVQFAASVVVICLTGFQMLVISVKSIQFILLMIYFSTMTCQIALYCWYGNELMCRSIGLPEACYMSEWNNGSSE</sequence>
<keyword evidence="6 10" id="KW-1133">Transmembrane helix</keyword>
<protein>
    <submittedName>
        <fullName evidence="11">7tm 6 domain containing protein</fullName>
    </submittedName>
</protein>
<evidence type="ECO:0000256" key="2">
    <source>
        <dbReference type="ARBA" id="ARBA00022475"/>
    </source>
</evidence>
<dbReference type="Proteomes" id="UP000292052">
    <property type="component" value="Unassembled WGS sequence"/>
</dbReference>
<evidence type="ECO:0000256" key="3">
    <source>
        <dbReference type="ARBA" id="ARBA00022606"/>
    </source>
</evidence>
<evidence type="ECO:0000256" key="8">
    <source>
        <dbReference type="ARBA" id="ARBA00023170"/>
    </source>
</evidence>
<dbReference type="GO" id="GO:0004984">
    <property type="term" value="F:olfactory receptor activity"/>
    <property type="evidence" value="ECO:0007669"/>
    <property type="project" value="InterPro"/>
</dbReference>
<reference evidence="11 12" key="1">
    <citation type="submission" date="2017-03" db="EMBL/GenBank/DDBJ databases">
        <title>Genome of the blue death feigning beetle - Asbolus verrucosus.</title>
        <authorList>
            <person name="Rider S.D."/>
        </authorList>
    </citation>
    <scope>NUCLEOTIDE SEQUENCE [LARGE SCALE GENOMIC DNA]</scope>
    <source>
        <strain evidence="11">Butters</strain>
        <tissue evidence="11">Head and leg muscle</tissue>
    </source>
</reference>
<keyword evidence="3" id="KW-0716">Sensory transduction</keyword>
<gene>
    <name evidence="11" type="ORF">BDFB_003096</name>
</gene>
<feature type="non-terminal residue" evidence="11">
    <location>
        <position position="328"/>
    </location>
</feature>
<dbReference type="GO" id="GO:0007165">
    <property type="term" value="P:signal transduction"/>
    <property type="evidence" value="ECO:0007669"/>
    <property type="project" value="UniProtKB-KW"/>
</dbReference>
<evidence type="ECO:0000256" key="7">
    <source>
        <dbReference type="ARBA" id="ARBA00023136"/>
    </source>
</evidence>
<organism evidence="11 12">
    <name type="scientific">Asbolus verrucosus</name>
    <name type="common">Desert ironclad beetle</name>
    <dbReference type="NCBI Taxonomy" id="1661398"/>
    <lineage>
        <taxon>Eukaryota</taxon>
        <taxon>Metazoa</taxon>
        <taxon>Ecdysozoa</taxon>
        <taxon>Arthropoda</taxon>
        <taxon>Hexapoda</taxon>
        <taxon>Insecta</taxon>
        <taxon>Pterygota</taxon>
        <taxon>Neoptera</taxon>
        <taxon>Endopterygota</taxon>
        <taxon>Coleoptera</taxon>
        <taxon>Polyphaga</taxon>
        <taxon>Cucujiformia</taxon>
        <taxon>Tenebrionidae</taxon>
        <taxon>Pimeliinae</taxon>
        <taxon>Asbolus</taxon>
    </lineage>
</organism>
<accession>A0A482W1K6</accession>
<comment type="caution">
    <text evidence="11">The sequence shown here is derived from an EMBL/GenBank/DDBJ whole genome shotgun (WGS) entry which is preliminary data.</text>
</comment>
<dbReference type="PANTHER" id="PTHR21137">
    <property type="entry name" value="ODORANT RECEPTOR"/>
    <property type="match status" value="1"/>
</dbReference>
<dbReference type="OrthoDB" id="7540137at2759"/>
<keyword evidence="12" id="KW-1185">Reference proteome</keyword>
<dbReference type="Pfam" id="PF02949">
    <property type="entry name" value="7tm_6"/>
    <property type="match status" value="1"/>
</dbReference>
<evidence type="ECO:0000256" key="6">
    <source>
        <dbReference type="ARBA" id="ARBA00022989"/>
    </source>
</evidence>
<evidence type="ECO:0000256" key="10">
    <source>
        <dbReference type="SAM" id="Phobius"/>
    </source>
</evidence>
<evidence type="ECO:0000256" key="1">
    <source>
        <dbReference type="ARBA" id="ARBA00004651"/>
    </source>
</evidence>
<dbReference type="GO" id="GO:0005886">
    <property type="term" value="C:plasma membrane"/>
    <property type="evidence" value="ECO:0007669"/>
    <property type="project" value="UniProtKB-SubCell"/>
</dbReference>
<keyword evidence="5" id="KW-0552">Olfaction</keyword>
<dbReference type="PANTHER" id="PTHR21137:SF35">
    <property type="entry name" value="ODORANT RECEPTOR 19A-RELATED"/>
    <property type="match status" value="1"/>
</dbReference>
<evidence type="ECO:0000256" key="9">
    <source>
        <dbReference type="ARBA" id="ARBA00023224"/>
    </source>
</evidence>
<dbReference type="GO" id="GO:0005549">
    <property type="term" value="F:odorant binding"/>
    <property type="evidence" value="ECO:0007669"/>
    <property type="project" value="InterPro"/>
</dbReference>
<keyword evidence="7 10" id="KW-0472">Membrane</keyword>
<comment type="subcellular location">
    <subcellularLocation>
        <location evidence="1">Cell membrane</location>
        <topology evidence="1">Multi-pass membrane protein</topology>
    </subcellularLocation>
</comment>
<feature type="transmembrane region" description="Helical" evidence="10">
    <location>
        <begin position="35"/>
        <end position="61"/>
    </location>
</feature>
<keyword evidence="2" id="KW-1003">Cell membrane</keyword>
<dbReference type="AlphaFoldDB" id="A0A482W1K6"/>
<feature type="transmembrane region" description="Helical" evidence="10">
    <location>
        <begin position="254"/>
        <end position="275"/>
    </location>
</feature>
<dbReference type="InterPro" id="IPR004117">
    <property type="entry name" value="7tm6_olfct_rcpt"/>
</dbReference>
<dbReference type="EMBL" id="QDEB01037831">
    <property type="protein sequence ID" value="RZC39051.1"/>
    <property type="molecule type" value="Genomic_DNA"/>
</dbReference>
<feature type="transmembrane region" description="Helical" evidence="10">
    <location>
        <begin position="131"/>
        <end position="150"/>
    </location>
</feature>
<evidence type="ECO:0000313" key="12">
    <source>
        <dbReference type="Proteomes" id="UP000292052"/>
    </source>
</evidence>
<keyword evidence="9" id="KW-0807">Transducer</keyword>